<dbReference type="PROSITE" id="PS01031">
    <property type="entry name" value="SHSP"/>
    <property type="match status" value="1"/>
</dbReference>
<evidence type="ECO:0000256" key="2">
    <source>
        <dbReference type="RuleBase" id="RU003616"/>
    </source>
</evidence>
<dbReference type="KEGG" id="halh:HTSR_0180"/>
<dbReference type="CDD" id="cd06464">
    <property type="entry name" value="ACD_sHsps-like"/>
    <property type="match status" value="1"/>
</dbReference>
<reference evidence="4 5" key="1">
    <citation type="submission" date="2016-06" db="EMBL/GenBank/DDBJ databases">
        <title>Discovery of anaerobic lithoheterotrophic haloarchaeon capable of sulfur respiration by hydrogen and formate.</title>
        <authorList>
            <person name="Sorokin D.Y."/>
            <person name="Kublanov I.V."/>
            <person name="Roman P."/>
            <person name="Sinninghe Damste J.S."/>
            <person name="Golyshin P.N."/>
            <person name="Rojo D."/>
            <person name="Ciordia S."/>
            <person name="Mena Md.C."/>
            <person name="Ferrer M."/>
            <person name="Smedile F."/>
            <person name="Messina E."/>
            <person name="La Cono V."/>
            <person name="Yakimov M.M."/>
        </authorList>
    </citation>
    <scope>NUCLEOTIDE SEQUENCE [LARGE SCALE GENOMIC DNA]</scope>
    <source>
        <strain evidence="4 5">HTSR1</strain>
    </source>
</reference>
<dbReference type="Gene3D" id="2.60.40.790">
    <property type="match status" value="1"/>
</dbReference>
<gene>
    <name evidence="4" type="primary">hsp20</name>
    <name evidence="4" type="ORF">HTSR_0180</name>
</gene>
<dbReference type="RefSeq" id="WP_070364160.1">
    <property type="nucleotide sequence ID" value="NZ_CP016070.1"/>
</dbReference>
<dbReference type="GeneID" id="29828196"/>
<evidence type="ECO:0000256" key="1">
    <source>
        <dbReference type="PROSITE-ProRule" id="PRU00285"/>
    </source>
</evidence>
<feature type="domain" description="SHSP" evidence="3">
    <location>
        <begin position="32"/>
        <end position="144"/>
    </location>
</feature>
<dbReference type="EMBL" id="CP016070">
    <property type="protein sequence ID" value="AOW79387.1"/>
    <property type="molecule type" value="Genomic_DNA"/>
</dbReference>
<dbReference type="Pfam" id="PF00011">
    <property type="entry name" value="HSP20"/>
    <property type="match status" value="1"/>
</dbReference>
<dbReference type="InterPro" id="IPR002068">
    <property type="entry name" value="A-crystallin/Hsp20_dom"/>
</dbReference>
<name>A0A1D8S203_9EURY</name>
<proteinExistence type="inferred from homology"/>
<dbReference type="SUPFAM" id="SSF49764">
    <property type="entry name" value="HSP20-like chaperones"/>
    <property type="match status" value="1"/>
</dbReference>
<sequence>MTRRSNPFEEIERLLERMSNQFEDVDQIQSLESAWPGRLKVDLAEFDDAYEVTADLPGFESEDIDVELLDDQLHICAERKTETAEAEAGRYIRRERSERSVDRRVSLPEPVEAETVEASFKNGVLTVCLPKAEGSEESHTIEIE</sequence>
<organism evidence="4 5">
    <name type="scientific">Halodesulfurarchaeum formicicum</name>
    <dbReference type="NCBI Taxonomy" id="1873524"/>
    <lineage>
        <taxon>Archaea</taxon>
        <taxon>Methanobacteriati</taxon>
        <taxon>Methanobacteriota</taxon>
        <taxon>Stenosarchaea group</taxon>
        <taxon>Halobacteria</taxon>
        <taxon>Halobacteriales</taxon>
        <taxon>Halobacteriaceae</taxon>
        <taxon>Halodesulfurarchaeum</taxon>
    </lineage>
</organism>
<dbReference type="PANTHER" id="PTHR11527">
    <property type="entry name" value="HEAT-SHOCK PROTEIN 20 FAMILY MEMBER"/>
    <property type="match status" value="1"/>
</dbReference>
<dbReference type="InterPro" id="IPR031107">
    <property type="entry name" value="Small_HSP"/>
</dbReference>
<evidence type="ECO:0000259" key="3">
    <source>
        <dbReference type="PROSITE" id="PS01031"/>
    </source>
</evidence>
<evidence type="ECO:0000313" key="5">
    <source>
        <dbReference type="Proteomes" id="UP000185608"/>
    </source>
</evidence>
<dbReference type="AlphaFoldDB" id="A0A1D8S203"/>
<protein>
    <submittedName>
        <fullName evidence="4">Hsp20-type chaperone</fullName>
    </submittedName>
</protein>
<dbReference type="InterPro" id="IPR008978">
    <property type="entry name" value="HSP20-like_chaperone"/>
</dbReference>
<accession>A0A1D8S203</accession>
<dbReference type="Proteomes" id="UP000185608">
    <property type="component" value="Chromosome"/>
</dbReference>
<comment type="similarity">
    <text evidence="1 2">Belongs to the small heat shock protein (HSP20) family.</text>
</comment>
<evidence type="ECO:0000313" key="4">
    <source>
        <dbReference type="EMBL" id="AOW79387.1"/>
    </source>
</evidence>
<dbReference type="STRING" id="1873524.HSR6_0178"/>